<comment type="caution">
    <text evidence="2">The sequence shown here is derived from an EMBL/GenBank/DDBJ whole genome shotgun (WGS) entry which is preliminary data.</text>
</comment>
<proteinExistence type="predicted"/>
<dbReference type="PANTHER" id="PTHR28187:SF1">
    <property type="entry name" value="PROTEIN RCR1-RELATED"/>
    <property type="match status" value="1"/>
</dbReference>
<gene>
    <name evidence="2" type="ORF">SLS60_008680</name>
</gene>
<evidence type="ECO:0000313" key="2">
    <source>
        <dbReference type="EMBL" id="KAL1597098.1"/>
    </source>
</evidence>
<protein>
    <submittedName>
        <fullName evidence="2">Uncharacterized protein</fullName>
    </submittedName>
</protein>
<dbReference type="Pfam" id="PF12273">
    <property type="entry name" value="RCR"/>
    <property type="match status" value="1"/>
</dbReference>
<dbReference type="PANTHER" id="PTHR28187">
    <property type="entry name" value="PROTEIN RCR1-RELATED"/>
    <property type="match status" value="1"/>
</dbReference>
<accession>A0ABR3QY59</accession>
<feature type="compositionally biased region" description="Low complexity" evidence="1">
    <location>
        <begin position="64"/>
        <end position="77"/>
    </location>
</feature>
<reference evidence="2 3" key="1">
    <citation type="submission" date="2024-02" db="EMBL/GenBank/DDBJ databases">
        <title>De novo assembly and annotation of 12 fungi associated with fruit tree decline syndrome in Ontario, Canada.</title>
        <authorList>
            <person name="Sulman M."/>
            <person name="Ellouze W."/>
            <person name="Ilyukhin E."/>
        </authorList>
    </citation>
    <scope>NUCLEOTIDE SEQUENCE [LARGE SCALE GENOMIC DNA]</scope>
    <source>
        <strain evidence="2 3">M42-189</strain>
    </source>
</reference>
<dbReference type="InterPro" id="IPR020999">
    <property type="entry name" value="Chitin_synth_reg_RCR"/>
</dbReference>
<dbReference type="EMBL" id="JAKJXO020000013">
    <property type="protein sequence ID" value="KAL1597098.1"/>
    <property type="molecule type" value="Genomic_DNA"/>
</dbReference>
<feature type="region of interest" description="Disordered" evidence="1">
    <location>
        <begin position="1"/>
        <end position="115"/>
    </location>
</feature>
<sequence>MCSCITARRRRKAGHQPFYGTGWAARPGYGNAQPYYNNNYQQPPPQYSAQPQGQGGYYGGGANQGYYGNNGQTPYGQANGVELQPPQQAHQARGGEDVYSPPPGPPPGKGDGIIR</sequence>
<organism evidence="2 3">
    <name type="scientific">Paraconiothyrium brasiliense</name>
    <dbReference type="NCBI Taxonomy" id="300254"/>
    <lineage>
        <taxon>Eukaryota</taxon>
        <taxon>Fungi</taxon>
        <taxon>Dikarya</taxon>
        <taxon>Ascomycota</taxon>
        <taxon>Pezizomycotina</taxon>
        <taxon>Dothideomycetes</taxon>
        <taxon>Pleosporomycetidae</taxon>
        <taxon>Pleosporales</taxon>
        <taxon>Massarineae</taxon>
        <taxon>Didymosphaeriaceae</taxon>
        <taxon>Paraconiothyrium</taxon>
    </lineage>
</organism>
<feature type="compositionally biased region" description="Low complexity" evidence="1">
    <location>
        <begin position="27"/>
        <end position="52"/>
    </location>
</feature>
<evidence type="ECO:0000256" key="1">
    <source>
        <dbReference type="SAM" id="MobiDB-lite"/>
    </source>
</evidence>
<feature type="compositionally biased region" description="Gly residues" evidence="1">
    <location>
        <begin position="53"/>
        <end position="63"/>
    </location>
</feature>
<name>A0ABR3QY59_9PLEO</name>
<keyword evidence="3" id="KW-1185">Reference proteome</keyword>
<evidence type="ECO:0000313" key="3">
    <source>
        <dbReference type="Proteomes" id="UP001521785"/>
    </source>
</evidence>
<dbReference type="Proteomes" id="UP001521785">
    <property type="component" value="Unassembled WGS sequence"/>
</dbReference>